<reference evidence="1" key="1">
    <citation type="submission" date="2018-05" db="EMBL/GenBank/DDBJ databases">
        <authorList>
            <person name="Lanie J.A."/>
            <person name="Ng W.-L."/>
            <person name="Kazmierczak K.M."/>
            <person name="Andrzejewski T.M."/>
            <person name="Davidsen T.M."/>
            <person name="Wayne K.J."/>
            <person name="Tettelin H."/>
            <person name="Glass J.I."/>
            <person name="Rusch D."/>
            <person name="Podicherti R."/>
            <person name="Tsui H.-C.T."/>
            <person name="Winkler M.E."/>
        </authorList>
    </citation>
    <scope>NUCLEOTIDE SEQUENCE</scope>
</reference>
<dbReference type="PROSITE" id="PS51257">
    <property type="entry name" value="PROKAR_LIPOPROTEIN"/>
    <property type="match status" value="1"/>
</dbReference>
<feature type="non-terminal residue" evidence="1">
    <location>
        <position position="94"/>
    </location>
</feature>
<organism evidence="1">
    <name type="scientific">marine metagenome</name>
    <dbReference type="NCBI Taxonomy" id="408172"/>
    <lineage>
        <taxon>unclassified sequences</taxon>
        <taxon>metagenomes</taxon>
        <taxon>ecological metagenomes</taxon>
    </lineage>
</organism>
<proteinExistence type="predicted"/>
<accession>A0A382C7C5</accession>
<gene>
    <name evidence="1" type="ORF">METZ01_LOCUS174859</name>
</gene>
<protein>
    <submittedName>
        <fullName evidence="1">Uncharacterized protein</fullName>
    </submittedName>
</protein>
<sequence length="94" mass="10678">MQNLKFHSLKFYLISLVFGVFFFGCVEAQELGDESNWIPLQVIDVNKLPWDSRYRMGHEGTSSGKLLFSEKGGGTLLYIKFNPGWSADGIEAHY</sequence>
<name>A0A382C7C5_9ZZZZ</name>
<evidence type="ECO:0000313" key="1">
    <source>
        <dbReference type="EMBL" id="SVB22005.1"/>
    </source>
</evidence>
<dbReference type="EMBL" id="UINC01033165">
    <property type="protein sequence ID" value="SVB22005.1"/>
    <property type="molecule type" value="Genomic_DNA"/>
</dbReference>
<dbReference type="AlphaFoldDB" id="A0A382C7C5"/>